<reference evidence="10" key="2">
    <citation type="submission" date="2015-01" db="EMBL/GenBank/DDBJ databases">
        <authorList>
            <person name="Xiang T."/>
            <person name="Song Y."/>
            <person name="Huang L."/>
            <person name="Wang B."/>
            <person name="Wu P."/>
        </authorList>
    </citation>
    <scope>NUCLEOTIDE SEQUENCE [LARGE SCALE GENOMIC DNA]</scope>
    <source>
        <strain evidence="10">V1</strain>
    </source>
</reference>
<dbReference type="PANTHER" id="PTHR12234:SF8">
    <property type="entry name" value="FORMIMINOTRANSFERASE-CYCLODEAMINASE"/>
    <property type="match status" value="1"/>
</dbReference>
<dbReference type="AlphaFoldDB" id="A0A0B7GVZ6"/>
<comment type="subcellular location">
    <subcellularLocation>
        <location evidence="1">Cytoplasm</location>
    </subcellularLocation>
</comment>
<evidence type="ECO:0000256" key="6">
    <source>
        <dbReference type="ARBA" id="ARBA00022808"/>
    </source>
</evidence>
<proteinExistence type="predicted"/>
<dbReference type="InterPro" id="IPR037070">
    <property type="entry name" value="Formiminotransferase_C_sf"/>
</dbReference>
<dbReference type="SUPFAM" id="SSF55116">
    <property type="entry name" value="Formiminotransferase domain of formiminotransferase-cyclodeaminase"/>
    <property type="match status" value="2"/>
</dbReference>
<dbReference type="RefSeq" id="WP_002699307.1">
    <property type="nucleotide sequence ID" value="NZ_CDNC01000007.1"/>
</dbReference>
<dbReference type="GO" id="GO:0005542">
    <property type="term" value="F:folic acid binding"/>
    <property type="evidence" value="ECO:0007669"/>
    <property type="project" value="UniProtKB-KW"/>
</dbReference>
<evidence type="ECO:0000256" key="5">
    <source>
        <dbReference type="ARBA" id="ARBA00022679"/>
    </source>
</evidence>
<dbReference type="GO" id="GO:0005737">
    <property type="term" value="C:cytoplasm"/>
    <property type="evidence" value="ECO:0007669"/>
    <property type="project" value="UniProtKB-SubCell"/>
</dbReference>
<keyword evidence="4" id="KW-0963">Cytoplasm</keyword>
<evidence type="ECO:0000313" key="11">
    <source>
        <dbReference type="EMBL" id="QEJ98907.1"/>
    </source>
</evidence>
<dbReference type="EMBL" id="CP042817">
    <property type="protein sequence ID" value="QEJ98907.1"/>
    <property type="molecule type" value="Genomic_DNA"/>
</dbReference>
<reference evidence="11 13" key="3">
    <citation type="submission" date="2019-08" db="EMBL/GenBank/DDBJ databases">
        <authorList>
            <person name="Kuhnert P."/>
        </authorList>
    </citation>
    <scope>NUCLEOTIDE SEQUENCE [LARGE SCALE GENOMIC DNA]</scope>
    <source>
        <strain evidence="11 13">B36.5</strain>
    </source>
</reference>
<dbReference type="Gene3D" id="3.30.990.10">
    <property type="entry name" value="Formiminotransferase, N-terminal subdomain"/>
    <property type="match status" value="1"/>
</dbReference>
<gene>
    <name evidence="10" type="primary">ftcD</name>
    <name evidence="11" type="ORF">FUT82_13490</name>
    <name evidence="10" type="ORF">TPHV1_150017</name>
</gene>
<dbReference type="NCBIfam" id="TIGR02024">
    <property type="entry name" value="FtcD"/>
    <property type="match status" value="1"/>
</dbReference>
<dbReference type="UniPathway" id="UPA00379">
    <property type="reaction ID" value="UER00555"/>
</dbReference>
<dbReference type="PANTHER" id="PTHR12234">
    <property type="entry name" value="FORMIMINOTRANSFERASE-CYCLODEAMINASE"/>
    <property type="match status" value="1"/>
</dbReference>
<evidence type="ECO:0000256" key="2">
    <source>
        <dbReference type="ARBA" id="ARBA00005082"/>
    </source>
</evidence>
<dbReference type="InterPro" id="IPR012886">
    <property type="entry name" value="Formiminotransferase_N"/>
</dbReference>
<evidence type="ECO:0000256" key="4">
    <source>
        <dbReference type="ARBA" id="ARBA00022490"/>
    </source>
</evidence>
<dbReference type="InterPro" id="IPR051623">
    <property type="entry name" value="FTCD"/>
</dbReference>
<evidence type="ECO:0000256" key="3">
    <source>
        <dbReference type="ARBA" id="ARBA00012252"/>
    </source>
</evidence>
<dbReference type="InterPro" id="IPR013802">
    <property type="entry name" value="Formiminotransferase_C"/>
</dbReference>
<feature type="domain" description="Formiminotransferase N-terminal subdomain" evidence="9">
    <location>
        <begin position="2"/>
        <end position="178"/>
    </location>
</feature>
<keyword evidence="7" id="KW-0290">Folate-binding</keyword>
<dbReference type="SMART" id="SM01221">
    <property type="entry name" value="FTCD"/>
    <property type="match status" value="1"/>
</dbReference>
<reference evidence="12" key="1">
    <citation type="submission" date="2015-01" db="EMBL/GenBank/DDBJ databases">
        <authorList>
            <person name="Manzoor Shahid"/>
            <person name="Zubair Saima"/>
        </authorList>
    </citation>
    <scope>NUCLEOTIDE SEQUENCE [LARGE SCALE GENOMIC DNA]</scope>
    <source>
        <strain evidence="12">V1</strain>
    </source>
</reference>
<evidence type="ECO:0000313" key="10">
    <source>
        <dbReference type="EMBL" id="CEM61135.1"/>
    </source>
</evidence>
<name>A0A0B7GVZ6_TREPH</name>
<keyword evidence="6" id="KW-0369">Histidine metabolism</keyword>
<evidence type="ECO:0000313" key="13">
    <source>
        <dbReference type="Proteomes" id="UP000323594"/>
    </source>
</evidence>
<dbReference type="GO" id="GO:0030409">
    <property type="term" value="F:glutamate formimidoyltransferase activity"/>
    <property type="evidence" value="ECO:0007669"/>
    <property type="project" value="UniProtKB-EC"/>
</dbReference>
<dbReference type="OrthoDB" id="9773217at2"/>
<dbReference type="InterPro" id="IPR037064">
    <property type="entry name" value="Formiminotransferase_N_sf"/>
</dbReference>
<dbReference type="Pfam" id="PF02971">
    <property type="entry name" value="FTCD"/>
    <property type="match status" value="1"/>
</dbReference>
<evidence type="ECO:0000313" key="12">
    <source>
        <dbReference type="Proteomes" id="UP000042527"/>
    </source>
</evidence>
<protein>
    <recommendedName>
        <fullName evidence="3">glutamate formimidoyltransferase</fullName>
        <ecNumber evidence="3">2.1.2.5</ecNumber>
    </recommendedName>
</protein>
<dbReference type="Proteomes" id="UP000042527">
    <property type="component" value="Unassembled WGS sequence"/>
</dbReference>
<dbReference type="EC" id="2.1.2.5" evidence="3"/>
<dbReference type="GeneID" id="57754117"/>
<sequence length="297" mass="32893">MKRVMCIPNYSEGRDLEKIEKIVECFRAKENVRLIDYQPDADHNRVVVEVIGEPSAVVKAVIESVKVAAQVIDMSTHQGAHPRMGAVDVIPFIPVTETTTAECVEYAKEVGKAIGDMGIPVYLYEDAATKPERTNLASIRKGQYEGFFDKIKDSEWKPDFGPAEMNAKSGVTAVGARFHLVAFNVNLNTPNLEVADKIAKKVRFIGGGLRFVKAIGLELKEKNQVQVSMNLVNFEKTAIYQALEMVKSEARRYGVSVANTELIGLLPLQALIDSAAYYMQIEDLKAEQVLETLLIGE</sequence>
<keyword evidence="5 10" id="KW-0808">Transferase</keyword>
<dbReference type="InterPro" id="IPR004227">
    <property type="entry name" value="Formiminotransferase_cat"/>
</dbReference>
<dbReference type="InterPro" id="IPR022384">
    <property type="entry name" value="FormiminoTrfase_cat_dom_sf"/>
</dbReference>
<evidence type="ECO:0000256" key="1">
    <source>
        <dbReference type="ARBA" id="ARBA00004496"/>
    </source>
</evidence>
<dbReference type="Pfam" id="PF07837">
    <property type="entry name" value="FTCD_N"/>
    <property type="match status" value="1"/>
</dbReference>
<evidence type="ECO:0000259" key="8">
    <source>
        <dbReference type="SMART" id="SM01221"/>
    </source>
</evidence>
<dbReference type="GO" id="GO:0019557">
    <property type="term" value="P:L-histidine catabolic process to glutamate and formate"/>
    <property type="evidence" value="ECO:0007669"/>
    <property type="project" value="UniProtKB-UniPathway"/>
</dbReference>
<dbReference type="EMBL" id="CDNC01000007">
    <property type="protein sequence ID" value="CEM61135.1"/>
    <property type="molecule type" value="Genomic_DNA"/>
</dbReference>
<evidence type="ECO:0000256" key="7">
    <source>
        <dbReference type="ARBA" id="ARBA00022954"/>
    </source>
</evidence>
<keyword evidence="12" id="KW-1185">Reference proteome</keyword>
<dbReference type="Gene3D" id="3.30.70.670">
    <property type="entry name" value="Formiminotransferase, C-terminal subdomain"/>
    <property type="match status" value="1"/>
</dbReference>
<dbReference type="SMART" id="SM01222">
    <property type="entry name" value="FTCD_N"/>
    <property type="match status" value="1"/>
</dbReference>
<evidence type="ECO:0000259" key="9">
    <source>
        <dbReference type="SMART" id="SM01222"/>
    </source>
</evidence>
<dbReference type="Proteomes" id="UP000323594">
    <property type="component" value="Chromosome"/>
</dbReference>
<feature type="domain" description="Formiminotransferase C-terminal subdomain" evidence="8">
    <location>
        <begin position="179"/>
        <end position="293"/>
    </location>
</feature>
<comment type="pathway">
    <text evidence="2">Amino-acid degradation; L-histidine degradation into L-glutamate; L-glutamate from N-formimidoyl-L-glutamate (transferase route): step 1/1.</text>
</comment>
<dbReference type="GO" id="GO:0019556">
    <property type="term" value="P:L-histidine catabolic process to glutamate and formamide"/>
    <property type="evidence" value="ECO:0007669"/>
    <property type="project" value="UniProtKB-UniPathway"/>
</dbReference>
<accession>A0A0B7GVZ6</accession>
<organism evidence="10 12">
    <name type="scientific">Treponema phagedenis</name>
    <dbReference type="NCBI Taxonomy" id="162"/>
    <lineage>
        <taxon>Bacteria</taxon>
        <taxon>Pseudomonadati</taxon>
        <taxon>Spirochaetota</taxon>
        <taxon>Spirochaetia</taxon>
        <taxon>Spirochaetales</taxon>
        <taxon>Treponemataceae</taxon>
        <taxon>Treponema</taxon>
    </lineage>
</organism>